<keyword evidence="1" id="KW-0732">Signal</keyword>
<comment type="caution">
    <text evidence="3">The sequence shown here is derived from an EMBL/GenBank/DDBJ whole genome shotgun (WGS) entry which is preliminary data.</text>
</comment>
<dbReference type="EMBL" id="RBLC01000008">
    <property type="protein sequence ID" value="RKS17509.1"/>
    <property type="molecule type" value="Genomic_DNA"/>
</dbReference>
<reference evidence="3 4" key="1">
    <citation type="submission" date="2018-10" db="EMBL/GenBank/DDBJ databases">
        <title>Genomic Encyclopedia of Archaeal and Bacterial Type Strains, Phase II (KMG-II): from individual species to whole genera.</title>
        <authorList>
            <person name="Goeker M."/>
        </authorList>
    </citation>
    <scope>NUCLEOTIDE SEQUENCE [LARGE SCALE GENOMIC DNA]</scope>
    <source>
        <strain evidence="3 4">DSM 29537</strain>
    </source>
</reference>
<gene>
    <name evidence="3" type="ORF">CLV94_3396</name>
</gene>
<proteinExistence type="predicted"/>
<dbReference type="NCBIfam" id="TIGR04131">
    <property type="entry name" value="Bac_Flav_CTERM"/>
    <property type="match status" value="1"/>
</dbReference>
<evidence type="ECO:0000259" key="2">
    <source>
        <dbReference type="Pfam" id="PF07705"/>
    </source>
</evidence>
<feature type="domain" description="CARDB" evidence="2">
    <location>
        <begin position="302"/>
        <end position="408"/>
    </location>
</feature>
<dbReference type="AlphaFoldDB" id="A0A495LYI8"/>
<dbReference type="Proteomes" id="UP000277579">
    <property type="component" value="Unassembled WGS sequence"/>
</dbReference>
<dbReference type="InterPro" id="IPR011635">
    <property type="entry name" value="CARDB"/>
</dbReference>
<evidence type="ECO:0000256" key="1">
    <source>
        <dbReference type="SAM" id="SignalP"/>
    </source>
</evidence>
<name>A0A495LYI8_9FLAO</name>
<dbReference type="Gene3D" id="2.60.40.10">
    <property type="entry name" value="Immunoglobulins"/>
    <property type="match status" value="1"/>
</dbReference>
<evidence type="ECO:0000313" key="3">
    <source>
        <dbReference type="EMBL" id="RKS17509.1"/>
    </source>
</evidence>
<dbReference type="Pfam" id="PF07705">
    <property type="entry name" value="CARDB"/>
    <property type="match status" value="1"/>
</dbReference>
<dbReference type="Pfam" id="PF13585">
    <property type="entry name" value="CHU_C"/>
    <property type="match status" value="1"/>
</dbReference>
<dbReference type="InterPro" id="IPR026341">
    <property type="entry name" value="T9SS_type_B"/>
</dbReference>
<feature type="signal peptide" evidence="1">
    <location>
        <begin position="1"/>
        <end position="22"/>
    </location>
</feature>
<dbReference type="RefSeq" id="WP_121377665.1">
    <property type="nucleotide sequence ID" value="NZ_RBLC01000008.1"/>
</dbReference>
<evidence type="ECO:0000313" key="4">
    <source>
        <dbReference type="Proteomes" id="UP000277579"/>
    </source>
</evidence>
<protein>
    <submittedName>
        <fullName evidence="3">Gliding motility-associated-like protein</fullName>
    </submittedName>
</protein>
<dbReference type="InterPro" id="IPR013783">
    <property type="entry name" value="Ig-like_fold"/>
</dbReference>
<feature type="chain" id="PRO_5019735968" evidence="1">
    <location>
        <begin position="23"/>
        <end position="603"/>
    </location>
</feature>
<sequence length="603" mass="67183">MNLKLPIRNIIVFLLFSCTVLAQDVALFQQFNGRYDFTIVGNTLNTSENNLNTLCSISTSSSATLTMDATDEIEKAYLYWAGSGTGDLNVLLNGTPITSERNFAFFQNDLDYFCAFTDVTTQIRTTGNGNYTLSDLDVSPFLNPTHYCNNRTNFAGWAIVIIYKNESLPLNQINVYDGLQGVSRTQNDLTLTLNSLNVIDNVGSKIGFIAWEGDVNLPNPGFTESLKINGNTLSNALNPPNNAFNGTNTFTGSSTLYNMDLDVYEIQDFIDISDESVEIQLTSQQDFVMITTVLTKLNNQLPDATISIDNVALECNSRRIIVDYTVYNLDSTDSLIAEVPISIYANGILIEQTLTVPPIPIGGSYSDSIHLTIPDEIPNDFTLKFVVDDAGNGTGIVTELNEMNNNFSVAVSFLVSPEFNPLETIFACNEGLKKGTFNFSHYEDAVKIDPSYVVHFFASKEEAESNENPILNSHNYIASVTPKEIFVRIEDENCYSITSFLLDTKNCPPTVYNAVTANDDGWNDFFFIDGLRDIFLNFELLIYNRWGTLVWTGNNNTENWYGKATKGIEISGTNLPDGTYYYVLDLNDPDYKTPLTGYVYLTR</sequence>
<dbReference type="OrthoDB" id="1140688at2"/>
<accession>A0A495LYI8</accession>
<organism evidence="3 4">
    <name type="scientific">Flavobacterium endophyticum</name>
    <dbReference type="NCBI Taxonomy" id="1540163"/>
    <lineage>
        <taxon>Bacteria</taxon>
        <taxon>Pseudomonadati</taxon>
        <taxon>Bacteroidota</taxon>
        <taxon>Flavobacteriia</taxon>
        <taxon>Flavobacteriales</taxon>
        <taxon>Flavobacteriaceae</taxon>
        <taxon>Flavobacterium</taxon>
    </lineage>
</organism>
<keyword evidence="4" id="KW-1185">Reference proteome</keyword>